<organism evidence="4">
    <name type="scientific">Amphora coffeiformis</name>
    <dbReference type="NCBI Taxonomy" id="265554"/>
    <lineage>
        <taxon>Eukaryota</taxon>
        <taxon>Sar</taxon>
        <taxon>Stramenopiles</taxon>
        <taxon>Ochrophyta</taxon>
        <taxon>Bacillariophyta</taxon>
        <taxon>Bacillariophyceae</taxon>
        <taxon>Bacillariophycidae</taxon>
        <taxon>Thalassiophysales</taxon>
        <taxon>Catenulaceae</taxon>
        <taxon>Amphora</taxon>
    </lineage>
</organism>
<gene>
    <name evidence="4" type="ORF">ACOF00016_LOCUS18481</name>
</gene>
<reference evidence="4" key="1">
    <citation type="submission" date="2021-01" db="EMBL/GenBank/DDBJ databases">
        <authorList>
            <person name="Corre E."/>
            <person name="Pelletier E."/>
            <person name="Niang G."/>
            <person name="Scheremetjew M."/>
            <person name="Finn R."/>
            <person name="Kale V."/>
            <person name="Holt S."/>
            <person name="Cochrane G."/>
            <person name="Meng A."/>
            <person name="Brown T."/>
            <person name="Cohen L."/>
        </authorList>
    </citation>
    <scope>NUCLEOTIDE SEQUENCE</scope>
    <source>
        <strain evidence="4">CCMP127</strain>
    </source>
</reference>
<proteinExistence type="predicted"/>
<dbReference type="Pfam" id="PF00254">
    <property type="entry name" value="FKBP_C"/>
    <property type="match status" value="1"/>
</dbReference>
<dbReference type="EC" id="5.2.1.8" evidence="1"/>
<name>A0A7S3LHP4_9STRA</name>
<evidence type="ECO:0000259" key="3">
    <source>
        <dbReference type="PROSITE" id="PS50059"/>
    </source>
</evidence>
<evidence type="ECO:0000256" key="2">
    <source>
        <dbReference type="SAM" id="SignalP"/>
    </source>
</evidence>
<accession>A0A7S3LHP4</accession>
<dbReference type="AlphaFoldDB" id="A0A7S3LHP4"/>
<dbReference type="InterPro" id="IPR046357">
    <property type="entry name" value="PPIase_dom_sf"/>
</dbReference>
<protein>
    <recommendedName>
        <fullName evidence="1">peptidylprolyl isomerase</fullName>
        <ecNumber evidence="1">5.2.1.8</ecNumber>
    </recommendedName>
</protein>
<keyword evidence="1" id="KW-0413">Isomerase</keyword>
<evidence type="ECO:0000313" key="4">
    <source>
        <dbReference type="EMBL" id="CAE0421864.1"/>
    </source>
</evidence>
<dbReference type="GO" id="GO:0003755">
    <property type="term" value="F:peptidyl-prolyl cis-trans isomerase activity"/>
    <property type="evidence" value="ECO:0007669"/>
    <property type="project" value="UniProtKB-KW"/>
</dbReference>
<feature type="signal peptide" evidence="2">
    <location>
        <begin position="1"/>
        <end position="22"/>
    </location>
</feature>
<feature type="chain" id="PRO_5031454305" description="peptidylprolyl isomerase" evidence="2">
    <location>
        <begin position="23"/>
        <end position="255"/>
    </location>
</feature>
<dbReference type="Gene3D" id="3.10.50.40">
    <property type="match status" value="1"/>
</dbReference>
<dbReference type="InterPro" id="IPR001179">
    <property type="entry name" value="PPIase_FKBP_dom"/>
</dbReference>
<comment type="catalytic activity">
    <reaction evidence="1">
        <text>[protein]-peptidylproline (omega=180) = [protein]-peptidylproline (omega=0)</text>
        <dbReference type="Rhea" id="RHEA:16237"/>
        <dbReference type="Rhea" id="RHEA-COMP:10747"/>
        <dbReference type="Rhea" id="RHEA-COMP:10748"/>
        <dbReference type="ChEBI" id="CHEBI:83833"/>
        <dbReference type="ChEBI" id="CHEBI:83834"/>
        <dbReference type="EC" id="5.2.1.8"/>
    </reaction>
</comment>
<evidence type="ECO:0000256" key="1">
    <source>
        <dbReference type="PROSITE-ProRule" id="PRU00277"/>
    </source>
</evidence>
<keyword evidence="2" id="KW-0732">Signal</keyword>
<dbReference type="SUPFAM" id="SSF54534">
    <property type="entry name" value="FKBP-like"/>
    <property type="match status" value="1"/>
</dbReference>
<dbReference type="EMBL" id="HBIM01024903">
    <property type="protein sequence ID" value="CAE0421864.1"/>
    <property type="molecule type" value="Transcribed_RNA"/>
</dbReference>
<keyword evidence="1" id="KW-0697">Rotamase</keyword>
<dbReference type="PROSITE" id="PS50059">
    <property type="entry name" value="FKBP_PPIASE"/>
    <property type="match status" value="1"/>
</dbReference>
<feature type="domain" description="PPIase FKBP-type" evidence="3">
    <location>
        <begin position="142"/>
        <end position="255"/>
    </location>
</feature>
<sequence length="255" mass="27515">MRFQTMIRLVTLGFFFLSSSHAFMVPSTATTKGTATTTALSVSSSNDDQQNGRRHFLGLVASSVVVAAASAPPAAFAGIDPAALKALPVEGDVSGGATRLRQVQAINQPESDNVDRPWEDLPSGVLYREYRQGKGNAVVTKGSKVAVEMTIRCRSFATANEPGGLKYFNTKEDTTFNELAWTIGDGTLPPGLEEGMEGMKKGGLRRIELPSTQVFAARKAAQLPLATTKDGQRRFEQLFKTDATLLFEVLVTRIK</sequence>